<dbReference type="PROSITE" id="PS51613">
    <property type="entry name" value="SAM_MT_RRMJ"/>
    <property type="match status" value="1"/>
</dbReference>
<dbReference type="Pfam" id="PF01585">
    <property type="entry name" value="G-patch"/>
    <property type="match status" value="1"/>
</dbReference>
<evidence type="ECO:0000256" key="1">
    <source>
        <dbReference type="RuleBase" id="RU368012"/>
    </source>
</evidence>
<dbReference type="GO" id="GO:0016556">
    <property type="term" value="P:mRNA modification"/>
    <property type="evidence" value="ECO:0007669"/>
    <property type="project" value="UniProtKB-UniRule"/>
</dbReference>
<dbReference type="SMART" id="SM00443">
    <property type="entry name" value="G_patch"/>
    <property type="match status" value="1"/>
</dbReference>
<dbReference type="InterPro" id="IPR050851">
    <property type="entry name" value="mRNA_Cap_2O-Ribose_MeTrfase"/>
</dbReference>
<dbReference type="InterPro" id="IPR025816">
    <property type="entry name" value="RrmJ-type_MeTrfase"/>
</dbReference>
<keyword evidence="1 4" id="KW-0489">Methyltransferase</keyword>
<gene>
    <name evidence="4" type="primary">CG6379_0</name>
    <name evidence="4" type="ORF">g.52486</name>
</gene>
<keyword evidence="1" id="KW-0506">mRNA capping</keyword>
<dbReference type="GO" id="GO:0005737">
    <property type="term" value="C:cytoplasm"/>
    <property type="evidence" value="ECO:0007669"/>
    <property type="project" value="TreeGrafter"/>
</dbReference>
<keyword evidence="1" id="KW-0949">S-adenosyl-L-methionine</keyword>
<dbReference type="GO" id="GO:0003676">
    <property type="term" value="F:nucleic acid binding"/>
    <property type="evidence" value="ECO:0007669"/>
    <property type="project" value="UniProtKB-UniRule"/>
</dbReference>
<dbReference type="GO" id="GO:0004483">
    <property type="term" value="F:methyltransferase cap1 activity"/>
    <property type="evidence" value="ECO:0007669"/>
    <property type="project" value="UniProtKB-UniRule"/>
</dbReference>
<sequence>MEREENFCEENVEPMAKKIKTEWVKSYSDKALLIMTRMGYEKNKGLGKQNQGRLEPVIAIQQDGRKGLGLKDELPVSLESWDNTTEVINLPENFSWITNNSTIDNTYDDLIENIVLGPPKRTIEDECLYCNSDVLNNILKAKSEFDKLNDSELRRARARSNPFETIRSSIFLNRAAVKMANIDSMCDFMFTNPRYRDGSSMLENNELLYFADICAGPGGFSEYILYRKSWEAKGFGFTLRGPNDFKLDKFFAGSPESFDTYYGVRKDGNIYFKDNQDSFADYVLKHCESGVHFVMADGGFSVEGQENIQEILSKQLYLCQCLMALKILRVNGSFLCKLFDLFTPFSIGLIFLMYKCFDQISILKPNSSRPANSERYLVCKWKKSNTDSVCKYLDHVNEVLNMGKEDVLEIVNQQHIVSDQTFLDYIVKSNNDIGQNQILGLKKIAAYCRNTQLKETKQSEIRKRCLELWGLPDKLRQAPESKTHDKFLEEILGDWNDKLFFNSLPKELHTIECIQNNISSIYDWYFVPVGRAETNVNACSMFLCKSKGCLLRYSDSKKWEPVEYIFDISPKSIFFGEIVYEYTGEGRTQTRISALHIIDAIMLGGIDIRRLKLSERSRLCQKYSLSLNKPFKDGNCSPIRSKRLYELKYLNNFFNDMRSHVLKDNSTRLGLSLSPENKFFVPGGIMLLCEIFHNFFSSISHSTHKLYYFNKQTKTSYYKNCMPNDILNTLYASFRNSYQRRLLWKWTNLMQVEEKCINREKNMLYREDLETFIYNKEKH</sequence>
<organism evidence="4">
    <name type="scientific">Zeugodacus cucurbitae</name>
    <name type="common">Melon fruit fly</name>
    <name type="synonym">Bactrocera cucurbitae</name>
    <dbReference type="NCBI Taxonomy" id="28588"/>
    <lineage>
        <taxon>Eukaryota</taxon>
        <taxon>Metazoa</taxon>
        <taxon>Ecdysozoa</taxon>
        <taxon>Arthropoda</taxon>
        <taxon>Hexapoda</taxon>
        <taxon>Insecta</taxon>
        <taxon>Pterygota</taxon>
        <taxon>Neoptera</taxon>
        <taxon>Endopterygota</taxon>
        <taxon>Diptera</taxon>
        <taxon>Brachycera</taxon>
        <taxon>Muscomorpha</taxon>
        <taxon>Tephritoidea</taxon>
        <taxon>Tephritidae</taxon>
        <taxon>Zeugodacus</taxon>
        <taxon>Zeugodacus</taxon>
    </lineage>
</organism>
<keyword evidence="1 4" id="KW-0808">Transferase</keyword>
<dbReference type="Pfam" id="PF01728">
    <property type="entry name" value="FtsJ"/>
    <property type="match status" value="1"/>
</dbReference>
<evidence type="ECO:0000259" key="2">
    <source>
        <dbReference type="PROSITE" id="PS50174"/>
    </source>
</evidence>
<evidence type="ECO:0000313" key="4">
    <source>
        <dbReference type="EMBL" id="JAD00705.1"/>
    </source>
</evidence>
<dbReference type="PANTHER" id="PTHR16121:SF0">
    <property type="entry name" value="CAP-SPECIFIC MRNA (NUCLEOSIDE-2'-O-)-METHYLTRANSFERASE 1"/>
    <property type="match status" value="1"/>
</dbReference>
<dbReference type="InterPro" id="IPR000467">
    <property type="entry name" value="G_patch_dom"/>
</dbReference>
<evidence type="ECO:0000259" key="3">
    <source>
        <dbReference type="PROSITE" id="PS51613"/>
    </source>
</evidence>
<dbReference type="InterPro" id="IPR029063">
    <property type="entry name" value="SAM-dependent_MTases_sf"/>
</dbReference>
<dbReference type="AlphaFoldDB" id="A0A0A1WQB1"/>
<dbReference type="CTD" id="23070"/>
<keyword evidence="1" id="KW-0539">Nucleus</keyword>
<reference evidence="4" key="1">
    <citation type="submission" date="2014-11" db="EMBL/GenBank/DDBJ databases">
        <authorList>
            <person name="Geib S."/>
        </authorList>
    </citation>
    <scope>NUCLEOTIDE SEQUENCE</scope>
</reference>
<dbReference type="GO" id="GO:0005634">
    <property type="term" value="C:nucleus"/>
    <property type="evidence" value="ECO:0007669"/>
    <property type="project" value="UniProtKB-SubCell"/>
</dbReference>
<comment type="catalytic activity">
    <reaction evidence="1">
        <text>a 5'-end (N(7)-methyl 5'-triphosphoguanosine)-ribonucleoside in mRNA + S-adenosyl-L-methionine = a 5'-end (N(7)-methyl 5'-triphosphoguanosine)-(2'-O-methyl-ribonucleoside) in mRNA + S-adenosyl-L-homocysteine + H(+)</text>
        <dbReference type="Rhea" id="RHEA:67020"/>
        <dbReference type="Rhea" id="RHEA-COMP:17167"/>
        <dbReference type="Rhea" id="RHEA-COMP:17168"/>
        <dbReference type="ChEBI" id="CHEBI:15378"/>
        <dbReference type="ChEBI" id="CHEBI:57856"/>
        <dbReference type="ChEBI" id="CHEBI:59789"/>
        <dbReference type="ChEBI" id="CHEBI:156461"/>
        <dbReference type="ChEBI" id="CHEBI:167609"/>
        <dbReference type="EC" id="2.1.1.57"/>
    </reaction>
</comment>
<dbReference type="SUPFAM" id="SSF53335">
    <property type="entry name" value="S-adenosyl-L-methionine-dependent methyltransferases"/>
    <property type="match status" value="1"/>
</dbReference>
<dbReference type="OrthoDB" id="10251234at2759"/>
<dbReference type="PROSITE" id="PS50174">
    <property type="entry name" value="G_PATCH"/>
    <property type="match status" value="1"/>
</dbReference>
<name>A0A0A1WQB1_ZEUCU</name>
<proteinExistence type="predicted"/>
<dbReference type="PANTHER" id="PTHR16121">
    <property type="entry name" value="CAP-SPECIFIC MRNA (NUCLEOSIDE-2'-O-)-METHYLTRANSFERASE 1-RELATED"/>
    <property type="match status" value="1"/>
</dbReference>
<accession>A0A0A1WQB1</accession>
<dbReference type="GO" id="GO:0032259">
    <property type="term" value="P:methylation"/>
    <property type="evidence" value="ECO:0007669"/>
    <property type="project" value="UniProtKB-KW"/>
</dbReference>
<keyword evidence="1" id="KW-0507">mRNA processing</keyword>
<comment type="subcellular location">
    <subcellularLocation>
        <location evidence="1">Nucleus</location>
    </subcellularLocation>
</comment>
<dbReference type="GeneID" id="105220429"/>
<dbReference type="GO" id="GO:0006370">
    <property type="term" value="P:7-methylguanosine mRNA capping"/>
    <property type="evidence" value="ECO:0007669"/>
    <property type="project" value="UniProtKB-UniRule"/>
</dbReference>
<dbReference type="EC" id="2.1.1.57" evidence="1"/>
<dbReference type="FunFam" id="3.40.50.12760:FF:000004">
    <property type="entry name" value="FtsJ-like methyltransferase"/>
    <property type="match status" value="1"/>
</dbReference>
<dbReference type="InterPro" id="IPR002877">
    <property type="entry name" value="RNA_MeTrfase_FtsJ_dom"/>
</dbReference>
<feature type="domain" description="G-patch" evidence="2">
    <location>
        <begin position="27"/>
        <end position="73"/>
    </location>
</feature>
<comment type="function">
    <text evidence="1">S-adenosyl-L-methionine-dependent methyltransferase that mediates RNA cap1 2'-O-ribose methylation to the 5'-cap structure of RNAs. Methylates the ribose of the first nucleotide of a m(7)GpppG-capped mRNA to produce m(7)GpppNmp (cap1).</text>
</comment>
<dbReference type="EMBL" id="GBXI01013587">
    <property type="protein sequence ID" value="JAD00705.1"/>
    <property type="molecule type" value="Transcribed_RNA"/>
</dbReference>
<feature type="domain" description="RrmJ-type SAM-dependent 2'-O-MTase" evidence="3">
    <location>
        <begin position="170"/>
        <end position="383"/>
    </location>
</feature>
<reference evidence="4" key="2">
    <citation type="journal article" date="2015" name="Gigascience">
        <title>Reconstructing a comprehensive transcriptome assembly of a white-pupal translocated strain of the pest fruit fly Bactrocera cucurbitae.</title>
        <authorList>
            <person name="Sim S.B."/>
            <person name="Calla B."/>
            <person name="Hall B."/>
            <person name="DeRego T."/>
            <person name="Geib S.M."/>
        </authorList>
    </citation>
    <scope>NUCLEOTIDE SEQUENCE</scope>
</reference>
<protein>
    <recommendedName>
        <fullName evidence="1">Cap-specific mRNA (nucleoside-2'-O-)-methyltransferase 1</fullName>
        <ecNumber evidence="1">2.1.1.57</ecNumber>
    </recommendedName>
    <alternativeName>
        <fullName evidence="1">Cap1 2'O-ribose methyltransferase 1</fullName>
    </alternativeName>
</protein>
<dbReference type="Gene3D" id="3.40.50.12760">
    <property type="match status" value="1"/>
</dbReference>